<sequence length="178" mass="19040">MFATRRLTLAVLAACSLALPLSAQELPLGPRSDFGKVVLTNKQVSGGSVTLEQVFGGGFDSEPAYQYPEISGYRKMGRAVGRLDIATDKGTAHCTSFLISDQYLLTNAHCLQIDGARVQAVNFVAGYVENGVTENTRIYSVNPAPVEISPAAAPDTPVTLRISLQGFTRTMTRVSTLN</sequence>
<name>A0A0B3RZB5_9RHOB</name>
<accession>A0A0B3RZB5</accession>
<dbReference type="SUPFAM" id="SSF50494">
    <property type="entry name" value="Trypsin-like serine proteases"/>
    <property type="match status" value="1"/>
</dbReference>
<dbReference type="AlphaFoldDB" id="A0A0B3RZB5"/>
<dbReference type="InterPro" id="IPR009003">
    <property type="entry name" value="Peptidase_S1_PA"/>
</dbReference>
<gene>
    <name evidence="3" type="ORF">OA50_03098</name>
</gene>
<proteinExistence type="predicted"/>
<reference evidence="3 4" key="1">
    <citation type="submission" date="2014-10" db="EMBL/GenBank/DDBJ databases">
        <title>Genome sequence of Ponticoccus sp. strain UMTAT08 isolated from clonal culture of toxic dinoflagellate Alexandrium tamiyavanichii.</title>
        <authorList>
            <person name="Gan H.Y."/>
            <person name="Muhd D.-D."/>
            <person name="Mohd Noor M.E."/>
            <person name="Yeong Y.S."/>
            <person name="Usup G."/>
        </authorList>
    </citation>
    <scope>NUCLEOTIDE SEQUENCE [LARGE SCALE GENOMIC DNA]</scope>
    <source>
        <strain evidence="3 4">UMTAT08</strain>
    </source>
</reference>
<dbReference type="GO" id="GO:0006508">
    <property type="term" value="P:proteolysis"/>
    <property type="evidence" value="ECO:0007669"/>
    <property type="project" value="InterPro"/>
</dbReference>
<dbReference type="GO" id="GO:0004252">
    <property type="term" value="F:serine-type endopeptidase activity"/>
    <property type="evidence" value="ECO:0007669"/>
    <property type="project" value="InterPro"/>
</dbReference>
<dbReference type="Gene3D" id="2.40.10.10">
    <property type="entry name" value="Trypsin-like serine proteases"/>
    <property type="match status" value="1"/>
</dbReference>
<dbReference type="EMBL" id="JSUQ01000012">
    <property type="protein sequence ID" value="KHQ52083.1"/>
    <property type="molecule type" value="Genomic_DNA"/>
</dbReference>
<dbReference type="RefSeq" id="WP_043143237.1">
    <property type="nucleotide sequence ID" value="NZ_JAHVJH010000006.1"/>
</dbReference>
<evidence type="ECO:0000313" key="4">
    <source>
        <dbReference type="Proteomes" id="UP000030960"/>
    </source>
</evidence>
<evidence type="ECO:0000256" key="1">
    <source>
        <dbReference type="SAM" id="SignalP"/>
    </source>
</evidence>
<evidence type="ECO:0000313" key="3">
    <source>
        <dbReference type="EMBL" id="KHQ52083.1"/>
    </source>
</evidence>
<keyword evidence="4" id="KW-1185">Reference proteome</keyword>
<feature type="domain" description="Peptidase S1" evidence="2">
    <location>
        <begin position="91"/>
        <end position="126"/>
    </location>
</feature>
<dbReference type="Proteomes" id="UP000030960">
    <property type="component" value="Unassembled WGS sequence"/>
</dbReference>
<comment type="caution">
    <text evidence="3">The sequence shown here is derived from an EMBL/GenBank/DDBJ whole genome shotgun (WGS) entry which is preliminary data.</text>
</comment>
<feature type="chain" id="PRO_5002097997" evidence="1">
    <location>
        <begin position="24"/>
        <end position="178"/>
    </location>
</feature>
<evidence type="ECO:0000259" key="2">
    <source>
        <dbReference type="Pfam" id="PF00089"/>
    </source>
</evidence>
<dbReference type="InterPro" id="IPR043504">
    <property type="entry name" value="Peptidase_S1_PA_chymotrypsin"/>
</dbReference>
<feature type="signal peptide" evidence="1">
    <location>
        <begin position="1"/>
        <end position="23"/>
    </location>
</feature>
<organism evidence="3 4">
    <name type="scientific">Mameliella alba</name>
    <dbReference type="NCBI Taxonomy" id="561184"/>
    <lineage>
        <taxon>Bacteria</taxon>
        <taxon>Pseudomonadati</taxon>
        <taxon>Pseudomonadota</taxon>
        <taxon>Alphaproteobacteria</taxon>
        <taxon>Rhodobacterales</taxon>
        <taxon>Roseobacteraceae</taxon>
        <taxon>Mameliella</taxon>
    </lineage>
</organism>
<keyword evidence="1" id="KW-0732">Signal</keyword>
<dbReference type="Pfam" id="PF00089">
    <property type="entry name" value="Trypsin"/>
    <property type="match status" value="1"/>
</dbReference>
<dbReference type="OrthoDB" id="235631at2"/>
<dbReference type="InterPro" id="IPR001254">
    <property type="entry name" value="Trypsin_dom"/>
</dbReference>
<protein>
    <submittedName>
        <fullName evidence="3">N-acetylmuramoyl-L-alanine amidase, family 3</fullName>
    </submittedName>
</protein>